<dbReference type="Proteomes" id="UP000189703">
    <property type="component" value="Unplaced"/>
</dbReference>
<dbReference type="GeneID" id="104599326"/>
<evidence type="ECO:0000313" key="3">
    <source>
        <dbReference type="RefSeq" id="XP_010260123.1"/>
    </source>
</evidence>
<gene>
    <name evidence="3" type="primary">LOC104599326</name>
</gene>
<sequence length="260" mass="28283">MMEGEDGLKTVECLRGRLLAERVASRVAKEDAELMGNKVIEMERKIRIEIKSRNRAEKKLKFLVKKVESLKLSHVFLDQCSSSETGEDSGGSSKNSSGLKEPESVKCGIEEERSTTSGNPRNGDPESNVTKPCHGGSSNSVGSAHPSEQPSSSSVDEGPSSEQPSQIEDRSSDEPVTDGLSREAPTPGERESNGENNPVLEDVDNTLALVPVSSWPASQTSEPKIINDHNVRDVLAALRHAREQLENSIHSRSVDLCRRV</sequence>
<dbReference type="FunCoup" id="A0A1U8A5F9">
    <property type="interactions" value="308"/>
</dbReference>
<feature type="compositionally biased region" description="Low complexity" evidence="1">
    <location>
        <begin position="143"/>
        <end position="162"/>
    </location>
</feature>
<evidence type="ECO:0000256" key="1">
    <source>
        <dbReference type="SAM" id="MobiDB-lite"/>
    </source>
</evidence>
<proteinExistence type="predicted"/>
<feature type="region of interest" description="Disordered" evidence="1">
    <location>
        <begin position="81"/>
        <end position="203"/>
    </location>
</feature>
<dbReference type="eggNOG" id="ENOG502RZHI">
    <property type="taxonomic scope" value="Eukaryota"/>
</dbReference>
<feature type="compositionally biased region" description="Polar residues" evidence="1">
    <location>
        <begin position="115"/>
        <end position="142"/>
    </location>
</feature>
<dbReference type="OMA" id="CLRGRLI"/>
<feature type="compositionally biased region" description="Basic and acidic residues" evidence="1">
    <location>
        <begin position="100"/>
        <end position="114"/>
    </location>
</feature>
<evidence type="ECO:0000313" key="2">
    <source>
        <dbReference type="Proteomes" id="UP000189703"/>
    </source>
</evidence>
<dbReference type="PANTHER" id="PTHR33701">
    <property type="entry name" value="TRANSMEMBRANE PROTEIN"/>
    <property type="match status" value="1"/>
</dbReference>
<name>A0A1U8A5F9_NELNU</name>
<dbReference type="KEGG" id="nnu:104599326"/>
<organism evidence="2 3">
    <name type="scientific">Nelumbo nucifera</name>
    <name type="common">Sacred lotus</name>
    <dbReference type="NCBI Taxonomy" id="4432"/>
    <lineage>
        <taxon>Eukaryota</taxon>
        <taxon>Viridiplantae</taxon>
        <taxon>Streptophyta</taxon>
        <taxon>Embryophyta</taxon>
        <taxon>Tracheophyta</taxon>
        <taxon>Spermatophyta</taxon>
        <taxon>Magnoliopsida</taxon>
        <taxon>Proteales</taxon>
        <taxon>Nelumbonaceae</taxon>
        <taxon>Nelumbo</taxon>
    </lineage>
</organism>
<dbReference type="PANTHER" id="PTHR33701:SF2">
    <property type="entry name" value="TRANSMEMBRANE PROTEIN"/>
    <property type="match status" value="1"/>
</dbReference>
<reference evidence="3" key="1">
    <citation type="submission" date="2025-08" db="UniProtKB">
        <authorList>
            <consortium name="RefSeq"/>
        </authorList>
    </citation>
    <scope>IDENTIFICATION</scope>
</reference>
<protein>
    <submittedName>
        <fullName evidence="3">Uncharacterized protein LOC104599326 isoform X1</fullName>
    </submittedName>
</protein>
<accession>A0A1U8A5F9</accession>
<dbReference type="OrthoDB" id="1939750at2759"/>
<keyword evidence="2" id="KW-1185">Reference proteome</keyword>
<dbReference type="AlphaFoldDB" id="A0A1U8A5F9"/>
<dbReference type="RefSeq" id="XP_010260123.1">
    <property type="nucleotide sequence ID" value="XM_010261821.2"/>
</dbReference>